<comment type="subcellular location">
    <subcellularLocation>
        <location evidence="1 6">Bacterial flagellum basal body</location>
    </subcellularLocation>
</comment>
<dbReference type="PANTHER" id="PTHR30435:SF12">
    <property type="entry name" value="FLAGELLAR BASAL BODY ROD PROTEIN FLGB"/>
    <property type="match status" value="1"/>
</dbReference>
<dbReference type="Pfam" id="PF00460">
    <property type="entry name" value="Flg_bb_rod"/>
    <property type="match status" value="1"/>
</dbReference>
<comment type="similarity">
    <text evidence="2 6">Belongs to the flagella basal body rod proteins family.</text>
</comment>
<gene>
    <name evidence="8" type="primary">flgB</name>
    <name evidence="8" type="ORF">RWE15_21020</name>
</gene>
<keyword evidence="8" id="KW-0966">Cell projection</keyword>
<dbReference type="EMBL" id="JAWDIP010000004">
    <property type="protein sequence ID" value="MDY0396357.1"/>
    <property type="molecule type" value="Genomic_DNA"/>
</dbReference>
<dbReference type="Proteomes" id="UP001281447">
    <property type="component" value="Unassembled WGS sequence"/>
</dbReference>
<evidence type="ECO:0000256" key="5">
    <source>
        <dbReference type="ARBA" id="ARBA00024934"/>
    </source>
</evidence>
<evidence type="ECO:0000256" key="3">
    <source>
        <dbReference type="ARBA" id="ARBA00014376"/>
    </source>
</evidence>
<name>A0ABU5CAL1_9BACI</name>
<evidence type="ECO:0000313" key="8">
    <source>
        <dbReference type="EMBL" id="MDY0396357.1"/>
    </source>
</evidence>
<evidence type="ECO:0000259" key="7">
    <source>
        <dbReference type="Pfam" id="PF00460"/>
    </source>
</evidence>
<dbReference type="PIRSF" id="PIRSF002889">
    <property type="entry name" value="Rod_FlgB"/>
    <property type="match status" value="1"/>
</dbReference>
<keyword evidence="8" id="KW-0282">Flagellum</keyword>
<evidence type="ECO:0000256" key="2">
    <source>
        <dbReference type="ARBA" id="ARBA00009677"/>
    </source>
</evidence>
<proteinExistence type="inferred from homology"/>
<keyword evidence="4 6" id="KW-0975">Bacterial flagellum</keyword>
<protein>
    <recommendedName>
        <fullName evidence="3 6">Flagellar basal body rod protein FlgB</fullName>
    </recommendedName>
</protein>
<reference evidence="8 9" key="1">
    <citation type="submission" date="2023-10" db="EMBL/GenBank/DDBJ databases">
        <title>Virgibacillus halophilus 5B73C genome.</title>
        <authorList>
            <person name="Miliotis G."/>
            <person name="Sengupta P."/>
            <person name="Hameed A."/>
            <person name="Chuvochina M."/>
            <person name="Mcdonagh F."/>
            <person name="Simpson A.C."/>
            <person name="Singh N.K."/>
            <person name="Rekha P.D."/>
            <person name="Raman K."/>
            <person name="Hugenholtz P."/>
            <person name="Venkateswaran K."/>
        </authorList>
    </citation>
    <scope>NUCLEOTIDE SEQUENCE [LARGE SCALE GENOMIC DNA]</scope>
    <source>
        <strain evidence="8 9">5B73C</strain>
    </source>
</reference>
<comment type="subunit">
    <text evidence="6">The basal body constitutes a major portion of the flagellar organelle and consists of a number of rings mounted on a central rod.</text>
</comment>
<dbReference type="RefSeq" id="WP_390353137.1">
    <property type="nucleotide sequence ID" value="NZ_JBHUIZ010000003.1"/>
</dbReference>
<keyword evidence="8" id="KW-0969">Cilium</keyword>
<dbReference type="NCBIfam" id="TIGR01396">
    <property type="entry name" value="FlgB"/>
    <property type="match status" value="1"/>
</dbReference>
<dbReference type="InterPro" id="IPR006300">
    <property type="entry name" value="FlgB"/>
</dbReference>
<organism evidence="8 9">
    <name type="scientific">Tigheibacillus halophilus</name>
    <dbReference type="NCBI Taxonomy" id="361280"/>
    <lineage>
        <taxon>Bacteria</taxon>
        <taxon>Bacillati</taxon>
        <taxon>Bacillota</taxon>
        <taxon>Bacilli</taxon>
        <taxon>Bacillales</taxon>
        <taxon>Bacillaceae</taxon>
        <taxon>Tigheibacillus</taxon>
    </lineage>
</organism>
<feature type="domain" description="Flagellar basal body rod protein N-terminal" evidence="7">
    <location>
        <begin position="15"/>
        <end position="38"/>
    </location>
</feature>
<comment type="caution">
    <text evidence="8">The sequence shown here is derived from an EMBL/GenBank/DDBJ whole genome shotgun (WGS) entry which is preliminary data.</text>
</comment>
<keyword evidence="9" id="KW-1185">Reference proteome</keyword>
<dbReference type="InterPro" id="IPR001444">
    <property type="entry name" value="Flag_bb_rod_N"/>
</dbReference>
<evidence type="ECO:0000256" key="1">
    <source>
        <dbReference type="ARBA" id="ARBA00004117"/>
    </source>
</evidence>
<comment type="function">
    <text evidence="5 6">Structural component of flagellum, the bacterial motility apparatus. Part of the rod structure of flagellar basal body.</text>
</comment>
<dbReference type="PANTHER" id="PTHR30435">
    <property type="entry name" value="FLAGELLAR PROTEIN"/>
    <property type="match status" value="1"/>
</dbReference>
<sequence length="130" mass="14627">MDLFSGTLKVLGQSLDAAAAKNNVISANIANVDTPNYKAKDVTFKNMLQNASIDEFQAKRTNSKHLSFDDEMNTYKIVEKNNTSYNHNGNNVDIDREMAELGKNQIYYQSLVERMNGKFRDLETVLKGGN</sequence>
<accession>A0ABU5CAL1</accession>
<evidence type="ECO:0000313" key="9">
    <source>
        <dbReference type="Proteomes" id="UP001281447"/>
    </source>
</evidence>
<evidence type="ECO:0000256" key="6">
    <source>
        <dbReference type="PIRNR" id="PIRNR002889"/>
    </source>
</evidence>
<evidence type="ECO:0000256" key="4">
    <source>
        <dbReference type="ARBA" id="ARBA00023143"/>
    </source>
</evidence>